<dbReference type="Pfam" id="PF02113">
    <property type="entry name" value="Peptidase_S13"/>
    <property type="match status" value="1"/>
</dbReference>
<dbReference type="RefSeq" id="WP_150069262.1">
    <property type="nucleotide sequence ID" value="NZ_VWPH01000012.1"/>
</dbReference>
<feature type="compositionally biased region" description="Low complexity" evidence="3">
    <location>
        <begin position="390"/>
        <end position="406"/>
    </location>
</feature>
<dbReference type="GO" id="GO:0000270">
    <property type="term" value="P:peptidoglycan metabolic process"/>
    <property type="evidence" value="ECO:0007669"/>
    <property type="project" value="TreeGrafter"/>
</dbReference>
<evidence type="ECO:0000256" key="1">
    <source>
        <dbReference type="ARBA" id="ARBA00006096"/>
    </source>
</evidence>
<dbReference type="GO" id="GO:0009002">
    <property type="term" value="F:serine-type D-Ala-D-Ala carboxypeptidase activity"/>
    <property type="evidence" value="ECO:0007669"/>
    <property type="project" value="UniProtKB-EC"/>
</dbReference>
<feature type="region of interest" description="Disordered" evidence="3">
    <location>
        <begin position="1"/>
        <end position="766"/>
    </location>
</feature>
<dbReference type="NCBIfam" id="TIGR00666">
    <property type="entry name" value="PBP4"/>
    <property type="match status" value="1"/>
</dbReference>
<dbReference type="PANTHER" id="PTHR30023:SF0">
    <property type="entry name" value="PENICILLIN-SENSITIVE CARBOXYPEPTIDASE A"/>
    <property type="match status" value="1"/>
</dbReference>
<dbReference type="EC" id="3.4.16.4" evidence="4"/>
<gene>
    <name evidence="4" type="primary">dacB</name>
    <name evidence="4" type="ORF">F1721_25270</name>
</gene>
<keyword evidence="4" id="KW-0645">Protease</keyword>
<dbReference type="Proteomes" id="UP000323946">
    <property type="component" value="Unassembled WGS sequence"/>
</dbReference>
<name>A0A5M7BQX7_SACHI</name>
<reference evidence="4 5" key="1">
    <citation type="submission" date="2019-09" db="EMBL/GenBank/DDBJ databases">
        <title>Draft genome sequence of the thermophilic Saccharopolyspora hirsuta VKM Ac-666T.</title>
        <authorList>
            <person name="Lobastova T.G."/>
            <person name="Fokina V."/>
            <person name="Bragin E.Y."/>
            <person name="Shtratnikova V.Y."/>
            <person name="Starodumova I.P."/>
            <person name="Tarlachkov S.V."/>
            <person name="Donova M.V."/>
        </authorList>
    </citation>
    <scope>NUCLEOTIDE SEQUENCE [LARGE SCALE GENOMIC DNA]</scope>
    <source>
        <strain evidence="4 5">VKM Ac-666</strain>
    </source>
</reference>
<feature type="compositionally biased region" description="Low complexity" evidence="3">
    <location>
        <begin position="312"/>
        <end position="324"/>
    </location>
</feature>
<sequence>MTSENAEPTAEAADAAETKRTTAASKRVSGALVDPSTDAEEAETARLGTVEREPEEAETARLGTVEREEPGSGTEASASKRVAGNLEDAPEEAPAEQDGADSGSAAENDDAATAEQDDEDSTAESETADDAEAEAGEDASATGTDDPEQPAADADQEDGTGSAEESTTVEPAESEASAGREASDAGSSADEPEAEVSAPAGGAATGNSGRVTGTVDLDETAEQGPSDEPEEPAEQPDDAGSSGEESSSDEQDSASSAESTESGDGASADVDAGSTGSSEDSESSGADEPESSDEQAEASADDQSAADEGEAEQPAAEAAEASTKPEADEDQEVSWPSAEDKSSDDEPGDPDVGSSAVEAGSSEPIATDPAEQGTPDNAAAPVAPATTDQAASEESTGSAEAAPTEADQAVAEDSAGSAGAAPTEADQAVAEDSAGSAGAAPTEIEQAVAEKSTGAAPTEADQAAAEDSAESAGAAPAATEQAASEESTGSGEAAPGEADQAVEEDSTATAPAEPEQAVEDDSTGPVALPETAAEQEAEEDSTGPVTPPAAAEQPVAPAPTAVEQTQQFRPITDAPPVGGVEQTQQISRVEAAELGRGDTAPEIPRVETGQQPVDATQQISKVPAETEVERTTRIELSDLADLRKPADQGPATQRIPVVPPVEPAERTQQFARPDFDGPRPASAADFAGLTAPAASPGDFAGLTAPHAKPSQGLTPPPTASPEDFAGLTGRAQPQRIDPPPPADFAGRAQPQQIPPTDQPPVAAPPKRSRKGLIAVAVVVVVLLGAGIGFGPQLVDAVMKAQIADPPPPVRLDPSIKPLAQDAPRPTRSGLDAALAGPLSNPALGTLAGLVTDARTGEVLWEQDSAHPLVPASTGKLLAMSAALLVLDHDQRLTTKVVRGSEPGSVVLVGGGDVTLSTLPPGEESVYPGAARFDDLVQQVRAATGGNVTSVQVDTSRYAGPDLAPGWLPGDVRAGMMAPMEPVMLNGGRDDPKVDYSPRTEQPAMQAAQRLAAGLGATQVSEGRAPQNAEVLGQVQSPTVQEMVDTAMLHSDNMLAEVLAHEVAVATGGEPSFAGSWKAVHDVLVKHGFDLSGTSMADGSGLSVDDKATPKLLAQLLSTATTPASPEGGLPPDSAKLRGLLSGLPVAGGSGSLQNRYGDNDGRGWVRAKTGTLDGVNSLAGTVVTEDGRLLVFALMSNGPSTPDEGRKALDAVTEALRTCGCR</sequence>
<dbReference type="AlphaFoldDB" id="A0A5M7BQX7"/>
<feature type="compositionally biased region" description="Low complexity" evidence="3">
    <location>
        <begin position="1"/>
        <end position="15"/>
    </location>
</feature>
<feature type="compositionally biased region" description="Basic and acidic residues" evidence="3">
    <location>
        <begin position="627"/>
        <end position="646"/>
    </location>
</feature>
<dbReference type="SMR" id="A0A5M7BQX7"/>
<dbReference type="SUPFAM" id="SSF56601">
    <property type="entry name" value="beta-lactamase/transpeptidase-like"/>
    <property type="match status" value="1"/>
</dbReference>
<protein>
    <submittedName>
        <fullName evidence="4">D-alanyl-D-alanine carboxypeptidase/D-alanyl-D-alanine-endopeptidase</fullName>
        <ecNumber evidence="4">3.4.16.4</ecNumber>
    </submittedName>
</protein>
<keyword evidence="2 4" id="KW-0378">Hydrolase</keyword>
<dbReference type="GO" id="GO:0006508">
    <property type="term" value="P:proteolysis"/>
    <property type="evidence" value="ECO:0007669"/>
    <property type="project" value="InterPro"/>
</dbReference>
<dbReference type="OrthoDB" id="56883at2"/>
<feature type="compositionally biased region" description="Acidic residues" evidence="3">
    <location>
        <begin position="279"/>
        <end position="311"/>
    </location>
</feature>
<feature type="compositionally biased region" description="Acidic residues" evidence="3">
    <location>
        <begin position="107"/>
        <end position="137"/>
    </location>
</feature>
<accession>A0A5M7BQX7</accession>
<feature type="compositionally biased region" description="Low complexity" evidence="3">
    <location>
        <begin position="455"/>
        <end position="498"/>
    </location>
</feature>
<evidence type="ECO:0000313" key="5">
    <source>
        <dbReference type="Proteomes" id="UP000323946"/>
    </source>
</evidence>
<evidence type="ECO:0000313" key="4">
    <source>
        <dbReference type="EMBL" id="KAA5829624.1"/>
    </source>
</evidence>
<proteinExistence type="inferred from homology"/>
<dbReference type="EMBL" id="VWPH01000012">
    <property type="protein sequence ID" value="KAA5829624.1"/>
    <property type="molecule type" value="Genomic_DNA"/>
</dbReference>
<feature type="compositionally biased region" description="Low complexity" evidence="3">
    <location>
        <begin position="253"/>
        <end position="278"/>
    </location>
</feature>
<evidence type="ECO:0000256" key="3">
    <source>
        <dbReference type="SAM" id="MobiDB-lite"/>
    </source>
</evidence>
<comment type="similarity">
    <text evidence="1">Belongs to the peptidase S13 family.</text>
</comment>
<organism evidence="4 5">
    <name type="scientific">Saccharopolyspora hirsuta</name>
    <dbReference type="NCBI Taxonomy" id="1837"/>
    <lineage>
        <taxon>Bacteria</taxon>
        <taxon>Bacillati</taxon>
        <taxon>Actinomycetota</taxon>
        <taxon>Actinomycetes</taxon>
        <taxon>Pseudonocardiales</taxon>
        <taxon>Pseudonocardiaceae</taxon>
        <taxon>Saccharopolyspora</taxon>
    </lineage>
</organism>
<feature type="compositionally biased region" description="Polar residues" evidence="3">
    <location>
        <begin position="608"/>
        <end position="620"/>
    </location>
</feature>
<dbReference type="InterPro" id="IPR012338">
    <property type="entry name" value="Beta-lactam/transpept-like"/>
</dbReference>
<dbReference type="PANTHER" id="PTHR30023">
    <property type="entry name" value="D-ALANYL-D-ALANINE CARBOXYPEPTIDASE"/>
    <property type="match status" value="1"/>
</dbReference>
<keyword evidence="4" id="KW-0121">Carboxypeptidase</keyword>
<evidence type="ECO:0000256" key="2">
    <source>
        <dbReference type="ARBA" id="ARBA00022801"/>
    </source>
</evidence>
<comment type="caution">
    <text evidence="4">The sequence shown here is derived from an EMBL/GenBank/DDBJ whole genome shotgun (WGS) entry which is preliminary data.</text>
</comment>
<feature type="compositionally biased region" description="Acidic residues" evidence="3">
    <location>
        <begin position="88"/>
        <end position="99"/>
    </location>
</feature>
<feature type="compositionally biased region" description="Pro residues" evidence="3">
    <location>
        <begin position="752"/>
        <end position="763"/>
    </location>
</feature>
<feature type="compositionally biased region" description="Acidic residues" evidence="3">
    <location>
        <begin position="216"/>
        <end position="237"/>
    </location>
</feature>
<dbReference type="PRINTS" id="PR00922">
    <property type="entry name" value="DADACBPTASE3"/>
</dbReference>
<dbReference type="InterPro" id="IPR000667">
    <property type="entry name" value="Peptidase_S13"/>
</dbReference>
<feature type="compositionally biased region" description="Low complexity" evidence="3">
    <location>
        <begin position="170"/>
        <end position="189"/>
    </location>
</feature>
<feature type="compositionally biased region" description="Low complexity" evidence="3">
    <location>
        <begin position="548"/>
        <end position="565"/>
    </location>
</feature>
<keyword evidence="5" id="KW-1185">Reference proteome</keyword>
<dbReference type="Gene3D" id="3.40.710.10">
    <property type="entry name" value="DD-peptidase/beta-lactamase superfamily"/>
    <property type="match status" value="2"/>
</dbReference>